<protein>
    <submittedName>
        <fullName evidence="4">Uncharacterized protein</fullName>
    </submittedName>
</protein>
<organism evidence="4 5">
    <name type="scientific">Owenia fusiformis</name>
    <name type="common">Polychaete worm</name>
    <dbReference type="NCBI Taxonomy" id="6347"/>
    <lineage>
        <taxon>Eukaryota</taxon>
        <taxon>Metazoa</taxon>
        <taxon>Spiralia</taxon>
        <taxon>Lophotrochozoa</taxon>
        <taxon>Annelida</taxon>
        <taxon>Polychaeta</taxon>
        <taxon>Sedentaria</taxon>
        <taxon>Canalipalpata</taxon>
        <taxon>Sabellida</taxon>
        <taxon>Oweniida</taxon>
        <taxon>Oweniidae</taxon>
        <taxon>Owenia</taxon>
    </lineage>
</organism>
<dbReference type="SUPFAM" id="SSF51735">
    <property type="entry name" value="NAD(P)-binding Rossmann-fold domains"/>
    <property type="match status" value="1"/>
</dbReference>
<evidence type="ECO:0000313" key="4">
    <source>
        <dbReference type="EMBL" id="CAH1801304.1"/>
    </source>
</evidence>
<dbReference type="PANTHER" id="PTHR24321">
    <property type="entry name" value="DEHYDROGENASES, SHORT CHAIN"/>
    <property type="match status" value="1"/>
</dbReference>
<dbReference type="CDD" id="cd05233">
    <property type="entry name" value="SDR_c"/>
    <property type="match status" value="1"/>
</dbReference>
<proteinExistence type="inferred from homology"/>
<dbReference type="InterPro" id="IPR020904">
    <property type="entry name" value="Sc_DH/Rdtase_CS"/>
</dbReference>
<reference evidence="4" key="1">
    <citation type="submission" date="2022-03" db="EMBL/GenBank/DDBJ databases">
        <authorList>
            <person name="Martin C."/>
        </authorList>
    </citation>
    <scope>NUCLEOTIDE SEQUENCE</scope>
</reference>
<sequence length="324" mass="34792">YVVVHVVTLFVISLAVFAFKPNIHNSDCLTNVMSDGKILYPQPTLDEGITKGRFKGKIVIVTGGASGIGKETARRFLNDGATVAIFDINDDAIRETEHEFNEQGFHPEFHSVDVSDKAQCLSGVGKVADANGAVIHYLVNCAVYFGSQGLEAEHKDWSRTMAVNVEGISNMVQSCYPYMVKAGGRECGIVNLSSISAHRAQKARWTYSASKGAILSLTRCMALDLSQDGIRVNSISPAWIWSPEGAKGAGFDRKSSEARGGNFHMLRRFGEMAECAATITFLCSKDASFITGTDLGVDGGYLSMSAEGFGESSSFAGSALKVDQ</sequence>
<dbReference type="InterPro" id="IPR036291">
    <property type="entry name" value="NAD(P)-bd_dom_sf"/>
</dbReference>
<gene>
    <name evidence="4" type="ORF">OFUS_LOCUS25109</name>
</gene>
<dbReference type="InterPro" id="IPR002347">
    <property type="entry name" value="SDR_fam"/>
</dbReference>
<keyword evidence="2" id="KW-0560">Oxidoreductase</keyword>
<dbReference type="PROSITE" id="PS00061">
    <property type="entry name" value="ADH_SHORT"/>
    <property type="match status" value="1"/>
</dbReference>
<dbReference type="PANTHER" id="PTHR24321:SF8">
    <property type="entry name" value="ESTRADIOL 17-BETA-DEHYDROGENASE 8-RELATED"/>
    <property type="match status" value="1"/>
</dbReference>
<feature type="non-terminal residue" evidence="4">
    <location>
        <position position="1"/>
    </location>
</feature>
<evidence type="ECO:0000256" key="2">
    <source>
        <dbReference type="ARBA" id="ARBA00023002"/>
    </source>
</evidence>
<dbReference type="FunFam" id="3.40.50.720:FF:000084">
    <property type="entry name" value="Short-chain dehydrogenase reductase"/>
    <property type="match status" value="1"/>
</dbReference>
<dbReference type="Proteomes" id="UP000749559">
    <property type="component" value="Unassembled WGS sequence"/>
</dbReference>
<name>A0A8S4QBA7_OWEFU</name>
<dbReference type="GO" id="GO:0016491">
    <property type="term" value="F:oxidoreductase activity"/>
    <property type="evidence" value="ECO:0007669"/>
    <property type="project" value="UniProtKB-KW"/>
</dbReference>
<comment type="caution">
    <text evidence="4">The sequence shown here is derived from an EMBL/GenBank/DDBJ whole genome shotgun (WGS) entry which is preliminary data.</text>
</comment>
<dbReference type="OrthoDB" id="47007at2759"/>
<dbReference type="AlphaFoldDB" id="A0A8S4QBA7"/>
<feature type="signal peptide" evidence="3">
    <location>
        <begin position="1"/>
        <end position="18"/>
    </location>
</feature>
<evidence type="ECO:0000256" key="1">
    <source>
        <dbReference type="ARBA" id="ARBA00006484"/>
    </source>
</evidence>
<dbReference type="Gene3D" id="3.40.50.720">
    <property type="entry name" value="NAD(P)-binding Rossmann-like Domain"/>
    <property type="match status" value="1"/>
</dbReference>
<keyword evidence="5" id="KW-1185">Reference proteome</keyword>
<accession>A0A8S4QBA7</accession>
<dbReference type="EMBL" id="CAIIXF020000012">
    <property type="protein sequence ID" value="CAH1801304.1"/>
    <property type="molecule type" value="Genomic_DNA"/>
</dbReference>
<dbReference type="Pfam" id="PF13561">
    <property type="entry name" value="adh_short_C2"/>
    <property type="match status" value="1"/>
</dbReference>
<keyword evidence="3" id="KW-0732">Signal</keyword>
<evidence type="ECO:0000313" key="5">
    <source>
        <dbReference type="Proteomes" id="UP000749559"/>
    </source>
</evidence>
<comment type="similarity">
    <text evidence="1">Belongs to the short-chain dehydrogenases/reductases (SDR) family.</text>
</comment>
<evidence type="ECO:0000256" key="3">
    <source>
        <dbReference type="SAM" id="SignalP"/>
    </source>
</evidence>
<dbReference type="PRINTS" id="PR00081">
    <property type="entry name" value="GDHRDH"/>
</dbReference>
<feature type="chain" id="PRO_5035845581" evidence="3">
    <location>
        <begin position="19"/>
        <end position="324"/>
    </location>
</feature>